<feature type="site" description="Interaction with DNA" evidence="8">
    <location>
        <position position="56"/>
    </location>
</feature>
<evidence type="ECO:0000313" key="12">
    <source>
        <dbReference type="EMBL" id="EFQ55020.1"/>
    </source>
</evidence>
<dbReference type="InterPro" id="IPR002205">
    <property type="entry name" value="Topo_IIA_dom_A"/>
</dbReference>
<evidence type="ECO:0000256" key="6">
    <source>
        <dbReference type="ARBA" id="ARBA00023235"/>
    </source>
</evidence>
<evidence type="ECO:0000259" key="11">
    <source>
        <dbReference type="PROSITE" id="PS52040"/>
    </source>
</evidence>
<evidence type="ECO:0000256" key="10">
    <source>
        <dbReference type="SAM" id="Coils"/>
    </source>
</evidence>
<dbReference type="PANTHER" id="PTHR43493:SF9">
    <property type="entry name" value="DNA TOPOISOMERASE 4 SUBUNIT A"/>
    <property type="match status" value="1"/>
</dbReference>
<dbReference type="GO" id="GO:0009330">
    <property type="term" value="C:DNA topoisomerase type II (double strand cut, ATP-hydrolyzing) complex"/>
    <property type="evidence" value="ECO:0007669"/>
    <property type="project" value="TreeGrafter"/>
</dbReference>
<dbReference type="FunFam" id="3.90.199.10:FF:000001">
    <property type="entry name" value="DNA gyrase subunit A"/>
    <property type="match status" value="1"/>
</dbReference>
<dbReference type="InterPro" id="IPR013757">
    <property type="entry name" value="Topo_IIA_A_a_sf"/>
</dbReference>
<dbReference type="GO" id="GO:0005524">
    <property type="term" value="F:ATP binding"/>
    <property type="evidence" value="ECO:0007669"/>
    <property type="project" value="InterPro"/>
</dbReference>
<keyword evidence="10" id="KW-0175">Coiled coil</keyword>
<evidence type="ECO:0000313" key="13">
    <source>
        <dbReference type="Proteomes" id="UP000003812"/>
    </source>
</evidence>
<dbReference type="EC" id="5.6.2.2" evidence="8"/>
<comment type="caution">
    <text evidence="12">The sequence shown here is derived from an EMBL/GenBank/DDBJ whole genome shotgun (WGS) entry which is preliminary data.</text>
</comment>
<dbReference type="SMART" id="SM00434">
    <property type="entry name" value="TOP4c"/>
    <property type="match status" value="1"/>
</dbReference>
<gene>
    <name evidence="8 12" type="primary">parC</name>
    <name evidence="12" type="ORF">HMPREF9626_1116</name>
</gene>
<dbReference type="Pfam" id="PF00521">
    <property type="entry name" value="DNA_topoisoIV"/>
    <property type="match status" value="1"/>
</dbReference>
<evidence type="ECO:0000256" key="1">
    <source>
        <dbReference type="ARBA" id="ARBA00000185"/>
    </source>
</evidence>
<proteinExistence type="inferred from homology"/>
<evidence type="ECO:0000256" key="9">
    <source>
        <dbReference type="PROSITE-ProRule" id="PRU01384"/>
    </source>
</evidence>
<comment type="catalytic activity">
    <reaction evidence="1 8 9">
        <text>ATP-dependent breakage, passage and rejoining of double-stranded DNA.</text>
        <dbReference type="EC" id="5.6.2.2"/>
    </reaction>
</comment>
<evidence type="ECO:0000256" key="3">
    <source>
        <dbReference type="ARBA" id="ARBA00023029"/>
    </source>
</evidence>
<evidence type="ECO:0000256" key="8">
    <source>
        <dbReference type="HAMAP-Rule" id="MF_00937"/>
    </source>
</evidence>
<accession>E3CDX2</accession>
<keyword evidence="6 8" id="KW-0413">Isomerase</keyword>
<dbReference type="Gene3D" id="3.90.199.10">
    <property type="entry name" value="Topoisomerase II, domain 5"/>
    <property type="match status" value="1"/>
</dbReference>
<dbReference type="GO" id="GO:0007059">
    <property type="term" value="P:chromosome segregation"/>
    <property type="evidence" value="ECO:0007669"/>
    <property type="project" value="UniProtKB-UniRule"/>
</dbReference>
<dbReference type="Pfam" id="PF03989">
    <property type="entry name" value="DNA_gyraseA_C"/>
    <property type="match status" value="4"/>
</dbReference>
<protein>
    <recommendedName>
        <fullName evidence="8">DNA topoisomerase 4 subunit A</fullName>
        <ecNumber evidence="8">5.6.2.2</ecNumber>
    </recommendedName>
    <alternativeName>
        <fullName evidence="8">Topoisomerase IV subunit A</fullName>
    </alternativeName>
</protein>
<dbReference type="GO" id="GO:0006265">
    <property type="term" value="P:DNA topological change"/>
    <property type="evidence" value="ECO:0007669"/>
    <property type="project" value="UniProtKB-UniRule"/>
</dbReference>
<dbReference type="InterPro" id="IPR005741">
    <property type="entry name" value="TopoIV_A_Gpos"/>
</dbReference>
<dbReference type="SUPFAM" id="SSF56719">
    <property type="entry name" value="Type II DNA topoisomerase"/>
    <property type="match status" value="1"/>
</dbReference>
<dbReference type="HAMAP" id="MF_00937">
    <property type="entry name" value="ParC_type2"/>
    <property type="match status" value="1"/>
</dbReference>
<dbReference type="Gene3D" id="2.120.10.90">
    <property type="entry name" value="DNA gyrase/topoisomerase IV, subunit A, C-terminal"/>
    <property type="match status" value="1"/>
</dbReference>
<dbReference type="Gene3D" id="1.10.268.10">
    <property type="entry name" value="Topoisomerase, domain 3"/>
    <property type="match status" value="1"/>
</dbReference>
<dbReference type="FunFam" id="1.10.268.10:FF:000001">
    <property type="entry name" value="DNA gyrase subunit A"/>
    <property type="match status" value="1"/>
</dbReference>
<dbReference type="InterPro" id="IPR013758">
    <property type="entry name" value="Topo_IIA_A/C_ab"/>
</dbReference>
<feature type="site" description="Interaction with DNA" evidence="8">
    <location>
        <position position="94"/>
    </location>
</feature>
<comment type="function">
    <text evidence="8">Topoisomerase IV is essential for chromosome segregation. It relaxes supercoiled DNA. Performs the decatenation events required during the replication of a circular DNA molecule.</text>
</comment>
<organism evidence="12 13">
    <name type="scientific">Streptococcus parasanguinis F0405</name>
    <dbReference type="NCBI Taxonomy" id="905067"/>
    <lineage>
        <taxon>Bacteria</taxon>
        <taxon>Bacillati</taxon>
        <taxon>Bacillota</taxon>
        <taxon>Bacilli</taxon>
        <taxon>Lactobacillales</taxon>
        <taxon>Streptococcaceae</taxon>
        <taxon>Streptococcus</taxon>
    </lineage>
</organism>
<dbReference type="GO" id="GO:0034335">
    <property type="term" value="F:DNA negative supercoiling activity"/>
    <property type="evidence" value="ECO:0007669"/>
    <property type="project" value="UniProtKB-ARBA"/>
</dbReference>
<dbReference type="InterPro" id="IPR035516">
    <property type="entry name" value="Gyrase/topoIV_suA_C"/>
</dbReference>
<feature type="site" description="Interaction with DNA" evidence="8">
    <location>
        <position position="105"/>
    </location>
</feature>
<dbReference type="NCBIfam" id="TIGR01061">
    <property type="entry name" value="parC_Gpos"/>
    <property type="match status" value="1"/>
</dbReference>
<dbReference type="Gene3D" id="3.30.1360.40">
    <property type="match status" value="1"/>
</dbReference>
<dbReference type="GO" id="GO:0005737">
    <property type="term" value="C:cytoplasm"/>
    <property type="evidence" value="ECO:0007669"/>
    <property type="project" value="TreeGrafter"/>
</dbReference>
<comment type="subunit">
    <text evidence="7 8">Heterotetramer composed of ParC and ParE.</text>
</comment>
<keyword evidence="5 8" id="KW-0472">Membrane</keyword>
<dbReference type="FunFam" id="3.30.1360.40:FF:000002">
    <property type="entry name" value="DNA gyrase subunit A"/>
    <property type="match status" value="1"/>
</dbReference>
<dbReference type="Proteomes" id="UP000003812">
    <property type="component" value="Unassembled WGS sequence"/>
</dbReference>
<evidence type="ECO:0000256" key="5">
    <source>
        <dbReference type="ARBA" id="ARBA00023136"/>
    </source>
</evidence>
<dbReference type="CDD" id="cd00187">
    <property type="entry name" value="TOP4c"/>
    <property type="match status" value="1"/>
</dbReference>
<feature type="coiled-coil region" evidence="10">
    <location>
        <begin position="443"/>
        <end position="470"/>
    </location>
</feature>
<dbReference type="NCBIfam" id="NF004044">
    <property type="entry name" value="PRK05561.1"/>
    <property type="match status" value="1"/>
</dbReference>
<comment type="subcellular location">
    <subcellularLocation>
        <location evidence="8">Cell membrane</location>
        <topology evidence="8">Peripheral membrane protein</topology>
    </subcellularLocation>
</comment>
<evidence type="ECO:0000256" key="2">
    <source>
        <dbReference type="ARBA" id="ARBA00022475"/>
    </source>
</evidence>
<sequence>MKKINFLFSLCILRALYLMSNIQNMSLEDIMGERFGRYSKYIIQERALPDIRDGLKPVQRRILYSMNKDGNTHDKGYRKSAKSVGNIMGNFHPHGDSSIYDAMVRMSQDWKNREILVEMHGNNGSMDGDPPAAMRYTEARLSEIAGYLLQDIEKNTVPFAWNFDDTEKEPTVLPAAFPNLLVNGATGISAGYATDIPPHNLAEVIDAVVYMIDHPSAKVDKLMEFLPGPDFPTGAIIQGRDEIKKAYETGKGRVVVRSKTEIEQLKGGKQQIVVTEIPYEINKAVLVKKIDDVRVNNKVAGIAEVRDESDRDGLRIAIELKKDANADLILNYLFKYTDLQVNYNFNMVAIDNYTPRQVGIVPILSSYIAHRRDIIVARSRFDKEKAERRLHIVEGLIRVISILDEVIALIRASDNKADAKENLKVSYDFTEEQAEAIVTLQLYRLTNTDIVTLEEEHASLKEQIATLAAIIGDERTMFNLMKKELREVKKLFGNPRRSELQDTAKTIEIDTASLIVEEETFVSVTRAGYIKRTSPRSFNASTVEEVGKRDDDELIFVEPAKTTQHLLLFTNFGNAIYRPIHELTDTKWKDIGEHLSQTLTNFEQEEEILFAEIVDQFEGVTYFAATQQGQIKRFERKELSPWRTYRSKSTKYAKLKDQDDRIVAVAPVVLEDIMIITKNGYGLRFNVEEVPVVGAKAAGVKAINLKDGDQVAAAFKSTTPSMYILTQRGSLKRMLQDDIPVTSRAKRGLQVLRELKNKPHRVFKAGPVFTDQGDFDLFTSQEEVAEQDQILQITSTTGQVTEIDLTQLSISERTSNGSFVNDTISDQEVFSATIK</sequence>
<evidence type="ECO:0000256" key="4">
    <source>
        <dbReference type="ARBA" id="ARBA00023125"/>
    </source>
</evidence>
<comment type="similarity">
    <text evidence="8">Belongs to the type II topoisomerase GyrA/ParC subunit family. ParC type 2 subfamily.</text>
</comment>
<keyword evidence="4 8" id="KW-0238">DNA-binding</keyword>
<dbReference type="PANTHER" id="PTHR43493">
    <property type="entry name" value="DNA GYRASE/TOPOISOMERASE SUBUNIT A"/>
    <property type="match status" value="1"/>
</dbReference>
<keyword evidence="3 8" id="KW-0799">Topoisomerase</keyword>
<feature type="active site" description="O-(5'-phospho-DNA)-tyrosine intermediate" evidence="8 9">
    <location>
        <position position="136"/>
    </location>
</feature>
<feature type="site" description="Transition state stabilizer" evidence="8">
    <location>
        <position position="135"/>
    </location>
</feature>
<dbReference type="InterPro" id="IPR013760">
    <property type="entry name" value="Topo_IIA-like_dom_sf"/>
</dbReference>
<name>E3CDX2_STRPA</name>
<dbReference type="EMBL" id="AEKM01000010">
    <property type="protein sequence ID" value="EFQ55020.1"/>
    <property type="molecule type" value="Genomic_DNA"/>
</dbReference>
<feature type="domain" description="Topo IIA-type catalytic" evidence="11">
    <location>
        <begin position="48"/>
        <end position="514"/>
    </location>
</feature>
<dbReference type="GO" id="GO:0005694">
    <property type="term" value="C:chromosome"/>
    <property type="evidence" value="ECO:0007669"/>
    <property type="project" value="InterPro"/>
</dbReference>
<reference evidence="12 13" key="1">
    <citation type="submission" date="2010-10" db="EMBL/GenBank/DDBJ databases">
        <authorList>
            <person name="Durkin A.S."/>
            <person name="Madupu R."/>
            <person name="Torralba M."/>
            <person name="Gillis M."/>
            <person name="Methe B."/>
            <person name="Sutton G."/>
            <person name="Nelson K.E."/>
        </authorList>
    </citation>
    <scope>NUCLEOTIDE SEQUENCE [LARGE SCALE GENOMIC DNA]</scope>
    <source>
        <strain evidence="12 13">F0405</strain>
    </source>
</reference>
<evidence type="ECO:0000256" key="7">
    <source>
        <dbReference type="ARBA" id="ARBA00063644"/>
    </source>
</evidence>
<dbReference type="SUPFAM" id="SSF101904">
    <property type="entry name" value="GyrA/ParC C-terminal domain-like"/>
    <property type="match status" value="1"/>
</dbReference>
<dbReference type="GO" id="GO:0019897">
    <property type="term" value="C:extrinsic component of plasma membrane"/>
    <property type="evidence" value="ECO:0007669"/>
    <property type="project" value="UniProtKB-UniRule"/>
</dbReference>
<dbReference type="InterPro" id="IPR006691">
    <property type="entry name" value="GyrA/parC_rep"/>
</dbReference>
<feature type="site" description="Interaction with DNA" evidence="8">
    <location>
        <position position="92"/>
    </location>
</feature>
<dbReference type="AlphaFoldDB" id="E3CDX2"/>
<keyword evidence="2 8" id="KW-1003">Cell membrane</keyword>
<dbReference type="GO" id="GO:0003677">
    <property type="term" value="F:DNA binding"/>
    <property type="evidence" value="ECO:0007669"/>
    <property type="project" value="UniProtKB-UniRule"/>
</dbReference>
<dbReference type="FunFam" id="2.120.10.90:FF:000005">
    <property type="entry name" value="DNA topoisomerase 4 subunit A"/>
    <property type="match status" value="1"/>
</dbReference>
<dbReference type="InterPro" id="IPR050220">
    <property type="entry name" value="Type_II_DNA_Topoisomerases"/>
</dbReference>
<dbReference type="PROSITE" id="PS52040">
    <property type="entry name" value="TOPO_IIA"/>
    <property type="match status" value="1"/>
</dbReference>
<feature type="site" description="Interaction with DNA" evidence="8">
    <location>
        <position position="111"/>
    </location>
</feature>